<dbReference type="NCBIfam" id="TIGR00045">
    <property type="entry name" value="glycerate kinase"/>
    <property type="match status" value="1"/>
</dbReference>
<sequence length="377" mass="39439">MKILLAPDSFKGSISAKSLCGAMREGIERVVHDAVILERPLADGGEGTMENLVHATNGTIITVTVLDPLKREITASYGVLGDQKTVVIEMAQASGLPLLSNEERDPLNATSFGTGQLIKEALEQGYRNFIIGLGGSATNDGGIGMLKALGVQFLDSSGTPLRENMEAVQYLSSINTSGLDARIKDSTFTIASDVQSPLCGSNGASAVFGPQKGATEEMIVQLDKALAQFAKVIFDQGGMDVVNIPGAGAAGGMGAALLAFLSAKVESGIGISMDVIRFDEDIKEADLIITGEGKLDSQTLSGKVIAGVCKRAAAYGVPVVALCGKNELSSNELNELGLLAGLSVVPGPCTLEEAFIHIEEWSKDRTEQILRLVTARK</sequence>
<dbReference type="EMBL" id="BAUT01000016">
    <property type="protein sequence ID" value="GAE25960.1"/>
    <property type="molecule type" value="Genomic_DNA"/>
</dbReference>
<dbReference type="OrthoDB" id="9774290at2"/>
<evidence type="ECO:0000256" key="4">
    <source>
        <dbReference type="PIRNR" id="PIRNR006078"/>
    </source>
</evidence>
<keyword evidence="2 4" id="KW-0808">Transferase</keyword>
<name>W4Q202_9BACI</name>
<keyword evidence="3 4" id="KW-0418">Kinase</keyword>
<accession>W4Q202</accession>
<dbReference type="STRING" id="1236970.JCM9140_1985"/>
<dbReference type="PIRSF" id="PIRSF006078">
    <property type="entry name" value="GlxK"/>
    <property type="match status" value="1"/>
</dbReference>
<evidence type="ECO:0000313" key="6">
    <source>
        <dbReference type="Proteomes" id="UP000018890"/>
    </source>
</evidence>
<comment type="similarity">
    <text evidence="1 4">Belongs to the glycerate kinase type-1 family.</text>
</comment>
<dbReference type="AlphaFoldDB" id="W4Q202"/>
<evidence type="ECO:0000313" key="5">
    <source>
        <dbReference type="EMBL" id="GAE25960.1"/>
    </source>
</evidence>
<gene>
    <name evidence="5" type="ORF">JCM9140_1985</name>
</gene>
<reference evidence="5" key="1">
    <citation type="journal article" date="2014" name="Genome Announc.">
        <title>Draft Genome Sequences of Three Alkaliphilic Bacillus Strains, Bacillus wakoensis JCM 9140T, Bacillus akibai JCM 9157T, and Bacillus hemicellulosilyticus JCM 9152T.</title>
        <authorList>
            <person name="Yuki M."/>
            <person name="Oshima K."/>
            <person name="Suda W."/>
            <person name="Oshida Y."/>
            <person name="Kitamura K."/>
            <person name="Iida T."/>
            <person name="Hattori M."/>
            <person name="Ohkuma M."/>
        </authorList>
    </citation>
    <scope>NUCLEOTIDE SEQUENCE [LARGE SCALE GENOMIC DNA]</scope>
    <source>
        <strain evidence="5">JCM 9140</strain>
    </source>
</reference>
<evidence type="ECO:0000256" key="2">
    <source>
        <dbReference type="ARBA" id="ARBA00022679"/>
    </source>
</evidence>
<dbReference type="PANTHER" id="PTHR21599">
    <property type="entry name" value="GLYCERATE KINASE"/>
    <property type="match status" value="1"/>
</dbReference>
<organism evidence="5 6">
    <name type="scientific">Halalkalibacter wakoensis JCM 9140</name>
    <dbReference type="NCBI Taxonomy" id="1236970"/>
    <lineage>
        <taxon>Bacteria</taxon>
        <taxon>Bacillati</taxon>
        <taxon>Bacillota</taxon>
        <taxon>Bacilli</taxon>
        <taxon>Bacillales</taxon>
        <taxon>Bacillaceae</taxon>
        <taxon>Halalkalibacter</taxon>
    </lineage>
</organism>
<dbReference type="GO" id="GO:0031388">
    <property type="term" value="P:organic acid phosphorylation"/>
    <property type="evidence" value="ECO:0007669"/>
    <property type="project" value="UniProtKB-UniRule"/>
</dbReference>
<proteinExistence type="inferred from homology"/>
<comment type="caution">
    <text evidence="5">The sequence shown here is derived from an EMBL/GenBank/DDBJ whole genome shotgun (WGS) entry which is preliminary data.</text>
</comment>
<dbReference type="Proteomes" id="UP000018890">
    <property type="component" value="Unassembled WGS sequence"/>
</dbReference>
<dbReference type="PANTHER" id="PTHR21599:SF0">
    <property type="entry name" value="GLYCERATE KINASE"/>
    <property type="match status" value="1"/>
</dbReference>
<dbReference type="InterPro" id="IPR018193">
    <property type="entry name" value="Glyc_kinase_flavodox-like_fold"/>
</dbReference>
<dbReference type="RefSeq" id="WP_034745062.1">
    <property type="nucleotide sequence ID" value="NZ_BAUT01000016.1"/>
</dbReference>
<dbReference type="GO" id="GO:0008887">
    <property type="term" value="F:glycerate kinase activity"/>
    <property type="evidence" value="ECO:0007669"/>
    <property type="project" value="UniProtKB-UniRule"/>
</dbReference>
<evidence type="ECO:0000256" key="1">
    <source>
        <dbReference type="ARBA" id="ARBA00006284"/>
    </source>
</evidence>
<dbReference type="Gene3D" id="3.40.50.10350">
    <property type="entry name" value="Glycerate kinase, domain 1"/>
    <property type="match status" value="1"/>
</dbReference>
<evidence type="ECO:0000256" key="3">
    <source>
        <dbReference type="ARBA" id="ARBA00022777"/>
    </source>
</evidence>
<protein>
    <submittedName>
        <fullName evidence="5">Glycerate kinase</fullName>
    </submittedName>
</protein>
<dbReference type="Pfam" id="PF02595">
    <property type="entry name" value="Gly_kinase"/>
    <property type="match status" value="1"/>
</dbReference>
<dbReference type="Gene3D" id="3.90.1510.10">
    <property type="entry name" value="Glycerate kinase, domain 2"/>
    <property type="match status" value="1"/>
</dbReference>
<dbReference type="InterPro" id="IPR018197">
    <property type="entry name" value="Glycerate_kinase_RE-like"/>
</dbReference>
<dbReference type="InterPro" id="IPR004381">
    <property type="entry name" value="Glycerate_kinase"/>
</dbReference>
<dbReference type="SUPFAM" id="SSF110738">
    <property type="entry name" value="Glycerate kinase I"/>
    <property type="match status" value="1"/>
</dbReference>
<dbReference type="InterPro" id="IPR036129">
    <property type="entry name" value="Glycerate_kinase_sf"/>
</dbReference>
<keyword evidence="6" id="KW-1185">Reference proteome</keyword>